<dbReference type="Pfam" id="PF12083">
    <property type="entry name" value="DUF3560"/>
    <property type="match status" value="1"/>
</dbReference>
<dbReference type="EMBL" id="MIGX01000027">
    <property type="protein sequence ID" value="PPT91430.1"/>
    <property type="molecule type" value="Genomic_DNA"/>
</dbReference>
<gene>
    <name evidence="1" type="ORF">XthCFBP4691_07610</name>
</gene>
<reference evidence="1 2" key="1">
    <citation type="submission" date="2016-08" db="EMBL/GenBank/DDBJ databases">
        <title>Evolution of the type three secretion system and type three effector repertoires in Xanthomonas.</title>
        <authorList>
            <person name="Merda D."/>
            <person name="Briand M."/>
            <person name="Bosis E."/>
            <person name="Rousseau C."/>
            <person name="Portier P."/>
            <person name="Jacques M.-A."/>
            <person name="Fischer-Le Saux M."/>
        </authorList>
    </citation>
    <scope>NUCLEOTIDE SEQUENCE [LARGE SCALE GENOMIC DNA]</scope>
    <source>
        <strain evidence="1 2">CFBP 4691</strain>
    </source>
</reference>
<evidence type="ECO:0000313" key="1">
    <source>
        <dbReference type="EMBL" id="PPT91430.1"/>
    </source>
</evidence>
<comment type="caution">
    <text evidence="1">The sequence shown here is derived from an EMBL/GenBank/DDBJ whole genome shotgun (WGS) entry which is preliminary data.</text>
</comment>
<dbReference type="OrthoDB" id="9803716at2"/>
<dbReference type="InterPro" id="IPR021944">
    <property type="entry name" value="DUF3560"/>
</dbReference>
<evidence type="ECO:0008006" key="3">
    <source>
        <dbReference type="Google" id="ProtNLM"/>
    </source>
</evidence>
<keyword evidence="2" id="KW-1185">Reference proteome</keyword>
<dbReference type="Proteomes" id="UP000239898">
    <property type="component" value="Unassembled WGS sequence"/>
</dbReference>
<accession>A0A2S6ZH03</accession>
<name>A0A2S6ZH03_9XANT</name>
<sequence length="95" mass="10718">MNRYEQKQADRRERLEARAAALAGQAQQTYGTARRMAEAIPFGQPILVGHHSGRLLKGAAFKWSPTRNAWVRQMTNAARWAGRDLRSKLDALASR</sequence>
<evidence type="ECO:0000313" key="2">
    <source>
        <dbReference type="Proteomes" id="UP000239898"/>
    </source>
</evidence>
<protein>
    <recommendedName>
        <fullName evidence="3">DUF3560 domain-containing protein</fullName>
    </recommendedName>
</protein>
<proteinExistence type="predicted"/>
<organism evidence="1 2">
    <name type="scientific">Xanthomonas theicola</name>
    <dbReference type="NCBI Taxonomy" id="56464"/>
    <lineage>
        <taxon>Bacteria</taxon>
        <taxon>Pseudomonadati</taxon>
        <taxon>Pseudomonadota</taxon>
        <taxon>Gammaproteobacteria</taxon>
        <taxon>Lysobacterales</taxon>
        <taxon>Lysobacteraceae</taxon>
        <taxon>Xanthomonas</taxon>
    </lineage>
</organism>
<dbReference type="AlphaFoldDB" id="A0A2S6ZH03"/>